<dbReference type="EMBL" id="AF288091">
    <property type="protein sequence ID" value="AAG23671.1"/>
    <property type="molecule type" value="Genomic_DNA"/>
</dbReference>
<reference evidence="6" key="1">
    <citation type="submission" date="2000-12" db="EMBL/GenBank/DDBJ databases">
        <title>Phylogenetic relationships of stramenopile algae, based on complete mitochondrial genome sequences.</title>
        <authorList>
            <person name="Burger G."/>
            <person name="Lang B.F."/>
            <person name="Gray W.M.M.W."/>
        </authorList>
    </citation>
    <scope>NUCLEOTIDE SEQUENCE</scope>
</reference>
<evidence type="ECO:0000256" key="4">
    <source>
        <dbReference type="ARBA" id="ARBA00023136"/>
    </source>
</evidence>
<comment type="subcellular location">
    <subcellularLocation>
        <location evidence="1">Membrane</location>
        <topology evidence="1">Multi-pass membrane protein</topology>
    </subcellularLocation>
</comment>
<accession>Q9G4C9</accession>
<keyword evidence="6" id="KW-0496">Mitochondrion</keyword>
<geneLocation type="mitochondrion" evidence="6"/>
<sequence length="248" mass="30842">MYYSFFIKEIFFRFSYFLFSVFLTFVLFYGDSDKVFFLLLMPIQEALNLQNWTLNYSEPINFFLYEFKIIFYLSFYINLPYFFIQIFFFILPILYSSLFWFYFSLTFLNFCIQAIFLFFVYFLIIPNGYKFFLFYKPFSFLIDFNLILIVEPLVNSIFHFFVSVFCLVQLFFWFFVLFYKSFSFFHFSISNRNFFYFCFFFFGTFLSPPDVTSQLFFSMVFLFFYEVFLFSQCVLYFIKLSFYLSNEY</sequence>
<keyword evidence="4 5" id="KW-0472">Membrane</keyword>
<evidence type="ECO:0000256" key="3">
    <source>
        <dbReference type="ARBA" id="ARBA00022989"/>
    </source>
</evidence>
<evidence type="ECO:0000256" key="5">
    <source>
        <dbReference type="SAM" id="Phobius"/>
    </source>
</evidence>
<feature type="transmembrane region" description="Helical" evidence="5">
    <location>
        <begin position="215"/>
        <end position="238"/>
    </location>
</feature>
<keyword evidence="2 5" id="KW-0812">Transmembrane</keyword>
<keyword evidence="3 5" id="KW-1133">Transmembrane helix</keyword>
<evidence type="ECO:0000256" key="2">
    <source>
        <dbReference type="ARBA" id="ARBA00022692"/>
    </source>
</evidence>
<name>Q9G4C9_9STRA</name>
<evidence type="ECO:0000256" key="1">
    <source>
        <dbReference type="ARBA" id="ARBA00004141"/>
    </source>
</evidence>
<feature type="transmembrane region" description="Helical" evidence="5">
    <location>
        <begin position="156"/>
        <end position="179"/>
    </location>
</feature>
<proteinExistence type="predicted"/>
<protein>
    <submittedName>
        <fullName evidence="6">SecY-independent transporter protein</fullName>
    </submittedName>
</protein>
<dbReference type="Pfam" id="PF00902">
    <property type="entry name" value="TatC"/>
    <property type="match status" value="1"/>
</dbReference>
<gene>
    <name evidence="6" type="primary">ymf16</name>
</gene>
<feature type="transmembrane region" description="Helical" evidence="5">
    <location>
        <begin position="100"/>
        <end position="124"/>
    </location>
</feature>
<organism evidence="6">
    <name type="scientific">Thraustochytrium aureum</name>
    <dbReference type="NCBI Taxonomy" id="42467"/>
    <lineage>
        <taxon>Eukaryota</taxon>
        <taxon>Sar</taxon>
        <taxon>Stramenopiles</taxon>
        <taxon>Bigyra</taxon>
        <taxon>Labyrinthulomycetes</taxon>
        <taxon>Thraustochytrida</taxon>
        <taxon>Thraustochytriidae</taxon>
        <taxon>Thraustochytrium</taxon>
    </lineage>
</organism>
<feature type="transmembrane region" description="Helical" evidence="5">
    <location>
        <begin position="131"/>
        <end position="150"/>
    </location>
</feature>
<feature type="transmembrane region" description="Helical" evidence="5">
    <location>
        <begin position="191"/>
        <end position="209"/>
    </location>
</feature>
<evidence type="ECO:0000313" key="6">
    <source>
        <dbReference type="EMBL" id="AAG23671.1"/>
    </source>
</evidence>
<feature type="transmembrane region" description="Helical" evidence="5">
    <location>
        <begin position="12"/>
        <end position="29"/>
    </location>
</feature>
<dbReference type="GO" id="GO:0016020">
    <property type="term" value="C:membrane"/>
    <property type="evidence" value="ECO:0007669"/>
    <property type="project" value="UniProtKB-SubCell"/>
</dbReference>
<dbReference type="AlphaFoldDB" id="Q9G4C9"/>
<dbReference type="InterPro" id="IPR002033">
    <property type="entry name" value="TatC"/>
</dbReference>
<feature type="transmembrane region" description="Helical" evidence="5">
    <location>
        <begin position="69"/>
        <end position="94"/>
    </location>
</feature>